<proteinExistence type="predicted"/>
<sequence length="67" mass="7461">MMSQEQFEEINQERRQALNHGSRIAMAASVLGALGIASTANAKTSQCRKITLCEPEQYGLKTPWNDH</sequence>
<evidence type="ECO:0000313" key="2">
    <source>
        <dbReference type="Proteomes" id="UP000254802"/>
    </source>
</evidence>
<dbReference type="Proteomes" id="UP000254802">
    <property type="component" value="Unassembled WGS sequence"/>
</dbReference>
<accession>A0A378MTD4</accession>
<organism evidence="1 2">
    <name type="scientific">Mannheimia haemolytica</name>
    <name type="common">Pasteurella haemolytica</name>
    <dbReference type="NCBI Taxonomy" id="75985"/>
    <lineage>
        <taxon>Bacteria</taxon>
        <taxon>Pseudomonadati</taxon>
        <taxon>Pseudomonadota</taxon>
        <taxon>Gammaproteobacteria</taxon>
        <taxon>Pasteurellales</taxon>
        <taxon>Pasteurellaceae</taxon>
        <taxon>Mannheimia</taxon>
    </lineage>
</organism>
<dbReference type="AlphaFoldDB" id="A0A378MTD4"/>
<gene>
    <name evidence="1" type="ORF">NCTC10638_00114</name>
</gene>
<dbReference type="EMBL" id="UGPN01000002">
    <property type="protein sequence ID" value="STY58977.1"/>
    <property type="molecule type" value="Genomic_DNA"/>
</dbReference>
<reference evidence="1 2" key="1">
    <citation type="submission" date="2018-06" db="EMBL/GenBank/DDBJ databases">
        <authorList>
            <consortium name="Pathogen Informatics"/>
            <person name="Doyle S."/>
        </authorList>
    </citation>
    <scope>NUCLEOTIDE SEQUENCE [LARGE SCALE GENOMIC DNA]</scope>
    <source>
        <strain evidence="1 2">NCTC10638</strain>
    </source>
</reference>
<evidence type="ECO:0000313" key="1">
    <source>
        <dbReference type="EMBL" id="STY58977.1"/>
    </source>
</evidence>
<name>A0A378MTD4_MANHA</name>
<protein>
    <submittedName>
        <fullName evidence="1">Uncharacterized protein</fullName>
    </submittedName>
</protein>